<dbReference type="PANTHER" id="PTHR34227:SF1">
    <property type="entry name" value="DIMETHYL SULFOXIDE REDUCTASE CHAPERONE-RELATED"/>
    <property type="match status" value="1"/>
</dbReference>
<dbReference type="AlphaFoldDB" id="A0A6F8SNV8"/>
<dbReference type="PANTHER" id="PTHR34227">
    <property type="entry name" value="CHAPERONE PROTEIN YCDY"/>
    <property type="match status" value="1"/>
</dbReference>
<dbReference type="Proteomes" id="UP000501727">
    <property type="component" value="Chromosome"/>
</dbReference>
<evidence type="ECO:0000313" key="3">
    <source>
        <dbReference type="Proteomes" id="UP000501727"/>
    </source>
</evidence>
<organism evidence="2 3">
    <name type="scientific">Adlercreutzia hattorii</name>
    <dbReference type="NCBI Taxonomy" id="2707299"/>
    <lineage>
        <taxon>Bacteria</taxon>
        <taxon>Bacillati</taxon>
        <taxon>Actinomycetota</taxon>
        <taxon>Coriobacteriia</taxon>
        <taxon>Eggerthellales</taxon>
        <taxon>Eggerthellaceae</taxon>
        <taxon>Adlercreutzia</taxon>
    </lineage>
</organism>
<protein>
    <submittedName>
        <fullName evidence="2">Dehydrogenase</fullName>
    </submittedName>
</protein>
<dbReference type="InterPro" id="IPR020945">
    <property type="entry name" value="DMSO/NO3_reduct_chaperone"/>
</dbReference>
<keyword evidence="1" id="KW-0143">Chaperone</keyword>
<dbReference type="InterPro" id="IPR036411">
    <property type="entry name" value="TorD-like_sf"/>
</dbReference>
<sequence length="211" mass="23349">MSTDVSVFDRQKAAAFGLVLKVLQSVFGAEPSVGQVNALREDTFQEALALLGLGGNEAIACAMDQFLTDENDFQRIGEGYYRLFVSPSLEVSPWESTYVGNPQLLFQESTLDVRNFYKSLGYVADKFQQVADDHIAIELGFLSALCLRAALADEEEEGRALVADAARFADEHLARWTPIFSKSLQERDKTGYYANWAKGLEACLLVLKECA</sequence>
<reference evidence="3" key="2">
    <citation type="submission" date="2020-03" db="EMBL/GenBank/DDBJ databases">
        <title>Complete Genome Sequence of Adlercreutzia sp. strain 8CFCBH1 Producing Equol, Isolated from Healthy Japanese Feces.</title>
        <authorList>
            <person name="Ogata Y."/>
            <person name="Sakamoto M."/>
            <person name="Ohkuma M."/>
            <person name="Hattori M."/>
            <person name="Suda W."/>
        </authorList>
    </citation>
    <scope>NUCLEOTIDE SEQUENCE [LARGE SCALE GENOMIC DNA]</scope>
    <source>
        <strain evidence="3">8CFCBH1</strain>
    </source>
</reference>
<reference evidence="3" key="1">
    <citation type="journal article" date="2020" name="Microbiol. Resour. Announc.">
        <title>Complete Genome Sequence of Adlercreutzia sp. Strain 8CFCBH1, a Potent Producer of Equol, Isolated from Healthy Japanese Feces.</title>
        <authorList>
            <person name="Ogata Y."/>
            <person name="Sakamoto M."/>
            <person name="Ohkuma M."/>
            <person name="Hattori M."/>
            <person name="Suda W."/>
        </authorList>
    </citation>
    <scope>NUCLEOTIDE SEQUENCE [LARGE SCALE GENOMIC DNA]</scope>
    <source>
        <strain evidence="3">8CFCBH1</strain>
    </source>
</reference>
<dbReference type="SUPFAM" id="SSF89155">
    <property type="entry name" value="TorD-like"/>
    <property type="match status" value="1"/>
</dbReference>
<evidence type="ECO:0000256" key="1">
    <source>
        <dbReference type="ARBA" id="ARBA00023186"/>
    </source>
</evidence>
<keyword evidence="3" id="KW-1185">Reference proteome</keyword>
<name>A0A6F8SNV8_9ACTN</name>
<evidence type="ECO:0000313" key="2">
    <source>
        <dbReference type="EMBL" id="BCA89427.1"/>
    </source>
</evidence>
<dbReference type="InterPro" id="IPR050289">
    <property type="entry name" value="TorD/DmsD_chaperones"/>
</dbReference>
<gene>
    <name evidence="2" type="ORF">ADCFC_19240</name>
</gene>
<dbReference type="Gene3D" id="1.10.3480.10">
    <property type="entry name" value="TorD-like"/>
    <property type="match status" value="1"/>
</dbReference>
<proteinExistence type="predicted"/>
<dbReference type="Pfam" id="PF02613">
    <property type="entry name" value="Nitrate_red_del"/>
    <property type="match status" value="1"/>
</dbReference>
<dbReference type="RefSeq" id="WP_114539430.1">
    <property type="nucleotide sequence ID" value="NZ_AP022829.1"/>
</dbReference>
<dbReference type="EMBL" id="AP022829">
    <property type="protein sequence ID" value="BCA89427.1"/>
    <property type="molecule type" value="Genomic_DNA"/>
</dbReference>
<accession>A0A6F8SNV8</accession>
<dbReference type="KEGG" id="ahat:ADCFC_20460"/>